<evidence type="ECO:0000256" key="5">
    <source>
        <dbReference type="ARBA" id="ARBA00022692"/>
    </source>
</evidence>
<dbReference type="CDD" id="cd06261">
    <property type="entry name" value="TM_PBP2"/>
    <property type="match status" value="1"/>
</dbReference>
<dbReference type="GO" id="GO:0005315">
    <property type="term" value="F:phosphate transmembrane transporter activity"/>
    <property type="evidence" value="ECO:0007669"/>
    <property type="project" value="InterPro"/>
</dbReference>
<dbReference type="Gene3D" id="1.10.3720.10">
    <property type="entry name" value="MetI-like"/>
    <property type="match status" value="1"/>
</dbReference>
<organism evidence="10 11">
    <name type="scientific">Aminithiophilus ramosus</name>
    <dbReference type="NCBI Taxonomy" id="3029084"/>
    <lineage>
        <taxon>Bacteria</taxon>
        <taxon>Thermotogati</taxon>
        <taxon>Synergistota</taxon>
        <taxon>Synergistia</taxon>
        <taxon>Synergistales</taxon>
        <taxon>Aminithiophilaceae</taxon>
        <taxon>Aminithiophilus</taxon>
    </lineage>
</organism>
<dbReference type="PROSITE" id="PS50928">
    <property type="entry name" value="ABC_TM1"/>
    <property type="match status" value="1"/>
</dbReference>
<evidence type="ECO:0000256" key="1">
    <source>
        <dbReference type="ARBA" id="ARBA00004651"/>
    </source>
</evidence>
<proteinExistence type="inferred from homology"/>
<feature type="transmembrane region" description="Helical" evidence="8">
    <location>
        <begin position="12"/>
        <end position="36"/>
    </location>
</feature>
<dbReference type="SUPFAM" id="SSF161098">
    <property type="entry name" value="MetI-like"/>
    <property type="match status" value="1"/>
</dbReference>
<evidence type="ECO:0000313" key="10">
    <source>
        <dbReference type="EMBL" id="QTX32305.1"/>
    </source>
</evidence>
<keyword evidence="6 8" id="KW-1133">Transmembrane helix</keyword>
<protein>
    <recommendedName>
        <fullName evidence="8">Phosphate transport system permease protein PstA</fullName>
    </recommendedName>
</protein>
<dbReference type="RefSeq" id="WP_274373529.1">
    <property type="nucleotide sequence ID" value="NZ_CP072943.1"/>
</dbReference>
<evidence type="ECO:0000256" key="4">
    <source>
        <dbReference type="ARBA" id="ARBA00022475"/>
    </source>
</evidence>
<evidence type="ECO:0000256" key="2">
    <source>
        <dbReference type="ARBA" id="ARBA00007069"/>
    </source>
</evidence>
<dbReference type="GO" id="GO:0035435">
    <property type="term" value="P:phosphate ion transmembrane transport"/>
    <property type="evidence" value="ECO:0007669"/>
    <property type="project" value="InterPro"/>
</dbReference>
<keyword evidence="11" id="KW-1185">Reference proteome</keyword>
<evidence type="ECO:0000256" key="7">
    <source>
        <dbReference type="ARBA" id="ARBA00023136"/>
    </source>
</evidence>
<accession>A0A9Q7EXA2</accession>
<dbReference type="NCBIfam" id="TIGR00974">
    <property type="entry name" value="3a0107s02c"/>
    <property type="match status" value="1"/>
</dbReference>
<keyword evidence="7 8" id="KW-0472">Membrane</keyword>
<evidence type="ECO:0000256" key="6">
    <source>
        <dbReference type="ARBA" id="ARBA00022989"/>
    </source>
</evidence>
<evidence type="ECO:0000259" key="9">
    <source>
        <dbReference type="PROSITE" id="PS50928"/>
    </source>
</evidence>
<feature type="transmembrane region" description="Helical" evidence="8">
    <location>
        <begin position="71"/>
        <end position="93"/>
    </location>
</feature>
<dbReference type="InterPro" id="IPR035906">
    <property type="entry name" value="MetI-like_sf"/>
</dbReference>
<feature type="transmembrane region" description="Helical" evidence="8">
    <location>
        <begin position="136"/>
        <end position="159"/>
    </location>
</feature>
<feature type="domain" description="ABC transmembrane type-1" evidence="9">
    <location>
        <begin position="65"/>
        <end position="273"/>
    </location>
</feature>
<comment type="similarity">
    <text evidence="2 8">Belongs to the binding-protein-dependent transport system permease family. CysTW subfamily.</text>
</comment>
<dbReference type="Pfam" id="PF00528">
    <property type="entry name" value="BPD_transp_1"/>
    <property type="match status" value="1"/>
</dbReference>
<dbReference type="GO" id="GO:0005886">
    <property type="term" value="C:plasma membrane"/>
    <property type="evidence" value="ECO:0007669"/>
    <property type="project" value="UniProtKB-SubCell"/>
</dbReference>
<dbReference type="EMBL" id="CP072943">
    <property type="protein sequence ID" value="QTX32305.1"/>
    <property type="molecule type" value="Genomic_DNA"/>
</dbReference>
<keyword evidence="5 8" id="KW-0812">Transmembrane</keyword>
<name>A0A9Q7EXA2_9BACT</name>
<dbReference type="PANTHER" id="PTHR43470:SF3">
    <property type="entry name" value="PHOSPHATE TRANSPORT SYSTEM PERMEASE PROTEIN PSTA-RELATED"/>
    <property type="match status" value="1"/>
</dbReference>
<evidence type="ECO:0000256" key="8">
    <source>
        <dbReference type="RuleBase" id="RU363043"/>
    </source>
</evidence>
<dbReference type="Proteomes" id="UP000671879">
    <property type="component" value="Chromosome"/>
</dbReference>
<dbReference type="KEGG" id="aram:KAR29_13545"/>
<dbReference type="InterPro" id="IPR000515">
    <property type="entry name" value="MetI-like"/>
</dbReference>
<feature type="transmembrane region" description="Helical" evidence="8">
    <location>
        <begin position="180"/>
        <end position="202"/>
    </location>
</feature>
<keyword evidence="4 8" id="KW-1003">Cell membrane</keyword>
<feature type="transmembrane region" description="Helical" evidence="8">
    <location>
        <begin position="105"/>
        <end position="130"/>
    </location>
</feature>
<dbReference type="AlphaFoldDB" id="A0A9Q7EXA2"/>
<reference evidence="11" key="1">
    <citation type="submission" date="2021-04" db="EMBL/GenBank/DDBJ databases">
        <title>A novel Synergistetes isolate from a pyrite-forming mixed culture.</title>
        <authorList>
            <person name="Bunk B."/>
            <person name="Sproer C."/>
            <person name="Spring S."/>
            <person name="Pester M."/>
        </authorList>
    </citation>
    <scope>NUCLEOTIDE SEQUENCE [LARGE SCALE GENOMIC DNA]</scope>
    <source>
        <strain evidence="11">J.5.4.2-T.3.5.2</strain>
    </source>
</reference>
<evidence type="ECO:0000256" key="3">
    <source>
        <dbReference type="ARBA" id="ARBA00022448"/>
    </source>
</evidence>
<gene>
    <name evidence="10" type="primary">pstA</name>
    <name evidence="10" type="ORF">KAR29_13545</name>
</gene>
<dbReference type="InterPro" id="IPR005672">
    <property type="entry name" value="Phosphate_PstA"/>
</dbReference>
<feature type="transmembrane region" description="Helical" evidence="8">
    <location>
        <begin position="254"/>
        <end position="276"/>
    </location>
</feature>
<dbReference type="PANTHER" id="PTHR43470">
    <property type="entry name" value="PHOSPHATE TRANSPORT SYSTEM PERMEASE PROTEIN PSTA-RELATED"/>
    <property type="match status" value="1"/>
</dbReference>
<comment type="subcellular location">
    <subcellularLocation>
        <location evidence="1 8">Cell membrane</location>
        <topology evidence="1 8">Multi-pass membrane protein</topology>
    </subcellularLocation>
</comment>
<evidence type="ECO:0000313" key="11">
    <source>
        <dbReference type="Proteomes" id="UP000671879"/>
    </source>
</evidence>
<keyword evidence="3" id="KW-0813">Transport</keyword>
<sequence>MTSSGRRLKDRLVTLGLYLLMGGVLLLLAGILAFLIGNGWSVLSWEFLTEPPRDAMTKGGIYTPLVGSVQLLLVAMAFAFPVGVFTAVYLVEWARDNFFTRLLRLAVRSLAGVPSVVFGLFGLSFFVIALGFGASLLAAGLTLGCLALPVIVGASEAALAAVPKDYRDASYAMGATKWQTIYKVVLPAAFPSIITGAILAVGRAAGETAPIIFTGAAFFTPHVARSLLEPVMALPYHILVLATAGTAIDQTRPIQYGTVLVLLVLVLGVTLVGVVYRARLRLNKN</sequence>